<protein>
    <submittedName>
        <fullName evidence="5">D-mannonate oxidoreductase</fullName>
    </submittedName>
</protein>
<keyword evidence="6" id="KW-1185">Reference proteome</keyword>
<dbReference type="InterPro" id="IPR002347">
    <property type="entry name" value="SDR_fam"/>
</dbReference>
<dbReference type="Pfam" id="PF00106">
    <property type="entry name" value="adh_short"/>
    <property type="match status" value="1"/>
</dbReference>
<proteinExistence type="inferred from homology"/>
<dbReference type="PRINTS" id="PR00081">
    <property type="entry name" value="GDHRDH"/>
</dbReference>
<dbReference type="GO" id="GO:0016616">
    <property type="term" value="F:oxidoreductase activity, acting on the CH-OH group of donors, NAD or NADP as acceptor"/>
    <property type="evidence" value="ECO:0007669"/>
    <property type="project" value="UniProtKB-ARBA"/>
</dbReference>
<evidence type="ECO:0000313" key="6">
    <source>
        <dbReference type="Proteomes" id="UP000032737"/>
    </source>
</evidence>
<name>U4KSE3_9MOLU</name>
<feature type="domain" description="Ketoreductase" evidence="4">
    <location>
        <begin position="11"/>
        <end position="209"/>
    </location>
</feature>
<dbReference type="PANTHER" id="PTHR42760:SF115">
    <property type="entry name" value="3-OXOACYL-[ACYL-CARRIER-PROTEIN] REDUCTASE FABG"/>
    <property type="match status" value="1"/>
</dbReference>
<evidence type="ECO:0000256" key="1">
    <source>
        <dbReference type="ARBA" id="ARBA00006484"/>
    </source>
</evidence>
<dbReference type="InterPro" id="IPR020904">
    <property type="entry name" value="Sc_DH/Rdtase_CS"/>
</dbReference>
<gene>
    <name evidence="5" type="ORF">BN85315570</name>
</gene>
<dbReference type="FunFam" id="3.40.50.720:FF:000240">
    <property type="entry name" value="SDR family oxidoreductase"/>
    <property type="match status" value="1"/>
</dbReference>
<sequence length="282" mass="30427">MYPLTFDLTDKVVVITGGAGVLGSSFSRACAQAGAKVVILGRSLEKASKLKDEIAKSGYHALAVSADVLNKESIEQAKEIVNQVFGPVDILINAAGGNDLKATTKDEYFNEETVLKNEDMHFFNMDLNGFDYVFGLNFQGTLIPSQVFMKDMIGKEGCSVLNISSMSSYNPLTKVAAYSAAKAAINNFTQWMAVHFAQAGIRVNAMAPGFFVTEQNKNLLVNADGTLTPRSHKIIEATPMKRFGEPDELVGTLLYLIDPKQSKFVTGIVVPVDGGFSSYSGV</sequence>
<dbReference type="Proteomes" id="UP000032737">
    <property type="component" value="Chromosome"/>
</dbReference>
<dbReference type="SMART" id="SM00822">
    <property type="entry name" value="PKS_KR"/>
    <property type="match status" value="1"/>
</dbReference>
<comment type="similarity">
    <text evidence="1 3">Belongs to the short-chain dehydrogenases/reductases (SDR) family.</text>
</comment>
<dbReference type="GO" id="GO:0005975">
    <property type="term" value="P:carbohydrate metabolic process"/>
    <property type="evidence" value="ECO:0007669"/>
    <property type="project" value="UniProtKB-ARBA"/>
</dbReference>
<dbReference type="PANTHER" id="PTHR42760">
    <property type="entry name" value="SHORT-CHAIN DEHYDROGENASES/REDUCTASES FAMILY MEMBER"/>
    <property type="match status" value="1"/>
</dbReference>
<dbReference type="RefSeq" id="WP_030005430.1">
    <property type="nucleotide sequence ID" value="NC_022549.1"/>
</dbReference>
<dbReference type="AlphaFoldDB" id="U4KSE3"/>
<accession>U4KSE3</accession>
<keyword evidence="2" id="KW-0560">Oxidoreductase</keyword>
<reference evidence="5 6" key="1">
    <citation type="journal article" date="2013" name="J. Mol. Microbiol. Biotechnol.">
        <title>Analysis of the Complete Genomes of Acholeplasma brassicae , A. palmae and A. laidlawii and Their Comparison to the Obligate Parasites from ' Candidatus Phytoplasma'.</title>
        <authorList>
            <person name="Kube M."/>
            <person name="Siewert C."/>
            <person name="Migdoll A.M."/>
            <person name="Duduk B."/>
            <person name="Holz S."/>
            <person name="Rabus R."/>
            <person name="Seemuller E."/>
            <person name="Mitrovic J."/>
            <person name="Muller I."/>
            <person name="Buttner C."/>
            <person name="Reinhardt R."/>
        </authorList>
    </citation>
    <scope>NUCLEOTIDE SEQUENCE [LARGE SCALE GENOMIC DNA]</scope>
    <source>
        <strain evidence="6">0502</strain>
    </source>
</reference>
<dbReference type="InterPro" id="IPR036291">
    <property type="entry name" value="NAD(P)-bd_dom_sf"/>
</dbReference>
<dbReference type="SUPFAM" id="SSF51735">
    <property type="entry name" value="NAD(P)-binding Rossmann-fold domains"/>
    <property type="match status" value="1"/>
</dbReference>
<evidence type="ECO:0000313" key="5">
    <source>
        <dbReference type="EMBL" id="CCV66578.1"/>
    </source>
</evidence>
<dbReference type="PRINTS" id="PR00080">
    <property type="entry name" value="SDRFAMILY"/>
</dbReference>
<dbReference type="PROSITE" id="PS00061">
    <property type="entry name" value="ADH_SHORT"/>
    <property type="match status" value="1"/>
</dbReference>
<organism evidence="5 6">
    <name type="scientific">Acholeplasma brassicae</name>
    <dbReference type="NCBI Taxonomy" id="61635"/>
    <lineage>
        <taxon>Bacteria</taxon>
        <taxon>Bacillati</taxon>
        <taxon>Mycoplasmatota</taxon>
        <taxon>Mollicutes</taxon>
        <taxon>Acholeplasmatales</taxon>
        <taxon>Acholeplasmataceae</taxon>
        <taxon>Acholeplasma</taxon>
    </lineage>
</organism>
<evidence type="ECO:0000256" key="2">
    <source>
        <dbReference type="ARBA" id="ARBA00023002"/>
    </source>
</evidence>
<evidence type="ECO:0000259" key="4">
    <source>
        <dbReference type="SMART" id="SM00822"/>
    </source>
</evidence>
<dbReference type="InterPro" id="IPR057326">
    <property type="entry name" value="KR_dom"/>
</dbReference>
<evidence type="ECO:0000256" key="3">
    <source>
        <dbReference type="RuleBase" id="RU000363"/>
    </source>
</evidence>
<dbReference type="Gene3D" id="3.40.50.720">
    <property type="entry name" value="NAD(P)-binding Rossmann-like Domain"/>
    <property type="match status" value="1"/>
</dbReference>
<dbReference type="HOGENOM" id="CLU_010194_1_1_14"/>
<dbReference type="KEGG" id="abra:BN85315570"/>
<dbReference type="EMBL" id="FO681348">
    <property type="protein sequence ID" value="CCV66578.1"/>
    <property type="molecule type" value="Genomic_DNA"/>
</dbReference>
<dbReference type="NCBIfam" id="NF006132">
    <property type="entry name" value="PRK08277.1"/>
    <property type="match status" value="1"/>
</dbReference>
<dbReference type="STRING" id="61635.BN85315570"/>